<name>A0ACC2KDF0_PERAE</name>
<gene>
    <name evidence="1" type="ORF">MRB53_015193</name>
</gene>
<accession>A0ACC2KDF0</accession>
<evidence type="ECO:0000313" key="2">
    <source>
        <dbReference type="Proteomes" id="UP001234297"/>
    </source>
</evidence>
<organism evidence="1 2">
    <name type="scientific">Persea americana</name>
    <name type="common">Avocado</name>
    <dbReference type="NCBI Taxonomy" id="3435"/>
    <lineage>
        <taxon>Eukaryota</taxon>
        <taxon>Viridiplantae</taxon>
        <taxon>Streptophyta</taxon>
        <taxon>Embryophyta</taxon>
        <taxon>Tracheophyta</taxon>
        <taxon>Spermatophyta</taxon>
        <taxon>Magnoliopsida</taxon>
        <taxon>Magnoliidae</taxon>
        <taxon>Laurales</taxon>
        <taxon>Lauraceae</taxon>
        <taxon>Persea</taxon>
    </lineage>
</organism>
<sequence>MYVIKRDGRQESVHFDKITARLKKLSYGLSIDHCDPVLIAQKVCAGVYKGVTSSQLDELAAETAAAMTANHPDYASLAARIAVSNLHKNTTKSFSETIKEMYYHFDERSGLKAPLIADDVYEIIMQNAARLDSEIIYDRDFDYDYFGFKTLERSYLLKLTGKVVERPQHMLMRVAVGIHKDDIDSVLKTYHLMSQRWFTHASPTLFNAGTPRPQLSSCFLICMKDDSIEGIYDTLKECAVISKSAGGIGVSIHNIRATSSYIRGTNGASNGIVPMLRVFNDTARYVDQGGGKRKGAFAVYLEPWHADIFEFLDLRKNHGKEEHRARDLFYALWVPDLFMKRVRGYGQWSLFCPNEAPGLADCWGEEFEELYTKYEREGKAKRVVPAQNLWFEILKSQIETGTPYMLFKDSCNRKSNQQNLGTIKSSNLCTEIIEFTSPTETAVCNLASIALPRCVREKGVPIESDPSKLVGSKGSKNRYFDFNKLAEVTAIVTTNLNKIIDVTYYPAETARTSNMRHRPVGIGVQGLADTFILLGMPFDSLEAQQLNKDIFETIYYHALKASSELAAKEGTYETYNGSPVSKGILQPDMWNVTPSDRWDWAALRKMISTNGVRNSLLVAPMPTASTSQILGNNECFEPYTSNIYSRRVLSGEFVVVNKHLLHDLTEMGLWSPALKNNIIYEDGSVLKIPEVPDELKAIYKTVWEIKQRTLVDMAADRGSYIDQSQSLNIHMDQPNFGKLTSLHFYAWSKGMKTGMYYLRSRAAADAIKFTVDTSILKEKAKPVDSDDEVKMAQVVCSLENREECLACGS</sequence>
<reference evidence="1 2" key="1">
    <citation type="journal article" date="2022" name="Hortic Res">
        <title>A haplotype resolved chromosomal level avocado genome allows analysis of novel avocado genes.</title>
        <authorList>
            <person name="Nath O."/>
            <person name="Fletcher S.J."/>
            <person name="Hayward A."/>
            <person name="Shaw L.M."/>
            <person name="Masouleh A.K."/>
            <person name="Furtado A."/>
            <person name="Henry R.J."/>
            <person name="Mitter N."/>
        </authorList>
    </citation>
    <scope>NUCLEOTIDE SEQUENCE [LARGE SCALE GENOMIC DNA]</scope>
    <source>
        <strain evidence="2">cv. Hass</strain>
    </source>
</reference>
<keyword evidence="2" id="KW-1185">Reference proteome</keyword>
<comment type="caution">
    <text evidence="1">The sequence shown here is derived from an EMBL/GenBank/DDBJ whole genome shotgun (WGS) entry which is preliminary data.</text>
</comment>
<evidence type="ECO:0000313" key="1">
    <source>
        <dbReference type="EMBL" id="KAJ8619007.1"/>
    </source>
</evidence>
<protein>
    <submittedName>
        <fullName evidence="1">Uncharacterized protein</fullName>
    </submittedName>
</protein>
<dbReference type="Proteomes" id="UP001234297">
    <property type="component" value="Chromosome 4"/>
</dbReference>
<dbReference type="EMBL" id="CM056812">
    <property type="protein sequence ID" value="KAJ8619007.1"/>
    <property type="molecule type" value="Genomic_DNA"/>
</dbReference>
<proteinExistence type="predicted"/>